<dbReference type="InterPro" id="IPR045281">
    <property type="entry name" value="CONSTANS-like"/>
</dbReference>
<keyword evidence="2 3" id="KW-0539">Nucleus</keyword>
<feature type="domain" description="CCT" evidence="6">
    <location>
        <begin position="319"/>
        <end position="361"/>
    </location>
</feature>
<evidence type="ECO:0000256" key="3">
    <source>
        <dbReference type="PROSITE-ProRule" id="PRU00357"/>
    </source>
</evidence>
<dbReference type="PROSITE" id="PS51017">
    <property type="entry name" value="CCT"/>
    <property type="match status" value="1"/>
</dbReference>
<organism evidence="7 8">
    <name type="scientific">Crotalaria pallida</name>
    <name type="common">Smooth rattlebox</name>
    <name type="synonym">Crotalaria striata</name>
    <dbReference type="NCBI Taxonomy" id="3830"/>
    <lineage>
        <taxon>Eukaryota</taxon>
        <taxon>Viridiplantae</taxon>
        <taxon>Streptophyta</taxon>
        <taxon>Embryophyta</taxon>
        <taxon>Tracheophyta</taxon>
        <taxon>Spermatophyta</taxon>
        <taxon>Magnoliopsida</taxon>
        <taxon>eudicotyledons</taxon>
        <taxon>Gunneridae</taxon>
        <taxon>Pentapetalae</taxon>
        <taxon>rosids</taxon>
        <taxon>fabids</taxon>
        <taxon>Fabales</taxon>
        <taxon>Fabaceae</taxon>
        <taxon>Papilionoideae</taxon>
        <taxon>50 kb inversion clade</taxon>
        <taxon>genistoids sensu lato</taxon>
        <taxon>core genistoids</taxon>
        <taxon>Crotalarieae</taxon>
        <taxon>Crotalaria</taxon>
    </lineage>
</organism>
<dbReference type="InterPro" id="IPR010402">
    <property type="entry name" value="CCT_domain"/>
</dbReference>
<gene>
    <name evidence="7" type="ORF">RIF29_21421</name>
</gene>
<evidence type="ECO:0000259" key="6">
    <source>
        <dbReference type="PROSITE" id="PS51017"/>
    </source>
</evidence>
<evidence type="ECO:0000256" key="1">
    <source>
        <dbReference type="ARBA" id="ARBA00004123"/>
    </source>
</evidence>
<dbReference type="GO" id="GO:0005634">
    <property type="term" value="C:nucleus"/>
    <property type="evidence" value="ECO:0007669"/>
    <property type="project" value="UniProtKB-SubCell"/>
</dbReference>
<dbReference type="Pfam" id="PF06203">
    <property type="entry name" value="CCT"/>
    <property type="match status" value="1"/>
</dbReference>
<dbReference type="GO" id="GO:0009909">
    <property type="term" value="P:regulation of flower development"/>
    <property type="evidence" value="ECO:0007669"/>
    <property type="project" value="InterPro"/>
</dbReference>
<feature type="signal peptide" evidence="5">
    <location>
        <begin position="1"/>
        <end position="17"/>
    </location>
</feature>
<proteinExistence type="predicted"/>
<reference evidence="7 8" key="1">
    <citation type="submission" date="2024-01" db="EMBL/GenBank/DDBJ databases">
        <title>The genomes of 5 underutilized Papilionoideae crops provide insights into root nodulation and disease resistanc.</title>
        <authorList>
            <person name="Yuan L."/>
        </authorList>
    </citation>
    <scope>NUCLEOTIDE SEQUENCE [LARGE SCALE GENOMIC DNA]</scope>
    <source>
        <strain evidence="7">ZHUSHIDOU_FW_LH</strain>
        <tissue evidence="7">Leaf</tissue>
    </source>
</reference>
<keyword evidence="5" id="KW-0732">Signal</keyword>
<dbReference type="Proteomes" id="UP001372338">
    <property type="component" value="Unassembled WGS sequence"/>
</dbReference>
<evidence type="ECO:0000256" key="5">
    <source>
        <dbReference type="SAM" id="SignalP"/>
    </source>
</evidence>
<feature type="region of interest" description="Disordered" evidence="4">
    <location>
        <begin position="72"/>
        <end position="98"/>
    </location>
</feature>
<feature type="compositionally biased region" description="Basic and acidic residues" evidence="4">
    <location>
        <begin position="359"/>
        <end position="369"/>
    </location>
</feature>
<feature type="chain" id="PRO_5042838536" description="CCT domain-containing protein" evidence="5">
    <location>
        <begin position="18"/>
        <end position="419"/>
    </location>
</feature>
<comment type="caution">
    <text evidence="7">The sequence shown here is derived from an EMBL/GenBank/DDBJ whole genome shotgun (WGS) entry which is preliminary data.</text>
</comment>
<dbReference type="GO" id="GO:0003700">
    <property type="term" value="F:DNA-binding transcription factor activity"/>
    <property type="evidence" value="ECO:0007669"/>
    <property type="project" value="TreeGrafter"/>
</dbReference>
<evidence type="ECO:0000313" key="7">
    <source>
        <dbReference type="EMBL" id="KAK7268714.1"/>
    </source>
</evidence>
<evidence type="ECO:0000256" key="2">
    <source>
        <dbReference type="ARBA" id="ARBA00023242"/>
    </source>
</evidence>
<keyword evidence="8" id="KW-1185">Reference proteome</keyword>
<protein>
    <recommendedName>
        <fullName evidence="6">CCT domain-containing protein</fullName>
    </recommendedName>
</protein>
<accession>A0AAN9F4P6</accession>
<evidence type="ECO:0000313" key="8">
    <source>
        <dbReference type="Proteomes" id="UP001372338"/>
    </source>
</evidence>
<sequence>MLFTLLLLYHCFQDEISIPISDRILELCDSELFPEPLQNSEVTSSSNCCYDENSSYVTNISLALDVDTKLNSNSNSNNTVTTPTSTTTTTTTATNNNTTNSSNLSIIFDSQEEIDNDISASIDFSSPQTFNVPQFLPVANNQEQFGNFSSMQPNVQQLAACNSGVEGFSQYQNEPVGPLMGAPLPSVFEEDCISSVPSYMPLNPSSPSCNFLGPGMGPYMPPGPLTTALSADRSGLFGGSMLLGSELQAQELEYQAENGGMYCTDSMPRVFNPPDLQALGVVESQQLVAGAGSSATLTPEISTLEDSTFKVGKLSVEQRKEKIHRYMKKRNERNFSKKIKYACRKTLADSRPRVRGRFAKNDDFGETHNHRPASSNHEEDDEEEVVVKEEDDMVDSSDIFAHISGVNSFKCNYSIQSWI</sequence>
<comment type="subcellular location">
    <subcellularLocation>
        <location evidence="1 3">Nucleus</location>
    </subcellularLocation>
</comment>
<evidence type="ECO:0000256" key="4">
    <source>
        <dbReference type="SAM" id="MobiDB-lite"/>
    </source>
</evidence>
<feature type="region of interest" description="Disordered" evidence="4">
    <location>
        <begin position="356"/>
        <end position="384"/>
    </location>
</feature>
<dbReference type="PANTHER" id="PTHR31319">
    <property type="entry name" value="ZINC FINGER PROTEIN CONSTANS-LIKE 4"/>
    <property type="match status" value="1"/>
</dbReference>
<dbReference type="PANTHER" id="PTHR31319:SF110">
    <property type="entry name" value="CCT MOTIF FAMILY PROTEIN"/>
    <property type="match status" value="1"/>
</dbReference>
<name>A0AAN9F4P6_CROPI</name>
<dbReference type="AlphaFoldDB" id="A0AAN9F4P6"/>
<dbReference type="EMBL" id="JAYWIO010000004">
    <property type="protein sequence ID" value="KAK7268714.1"/>
    <property type="molecule type" value="Genomic_DNA"/>
</dbReference>